<feature type="compositionally biased region" description="Low complexity" evidence="1">
    <location>
        <begin position="466"/>
        <end position="480"/>
    </location>
</feature>
<dbReference type="Proteomes" id="UP000465609">
    <property type="component" value="Chromosome"/>
</dbReference>
<keyword evidence="2" id="KW-0812">Transmembrane</keyword>
<dbReference type="InterPro" id="IPR003399">
    <property type="entry name" value="Mce/MlaD"/>
</dbReference>
<feature type="transmembrane region" description="Helical" evidence="2">
    <location>
        <begin position="12"/>
        <end position="34"/>
    </location>
</feature>
<evidence type="ECO:0000313" key="6">
    <source>
        <dbReference type="Proteomes" id="UP000465609"/>
    </source>
</evidence>
<gene>
    <name evidence="5" type="primary">mce3A</name>
    <name evidence="5" type="ORF">MAUB_51100</name>
</gene>
<dbReference type="RefSeq" id="WP_138229635.1">
    <property type="nucleotide sequence ID" value="NZ_AP022577.1"/>
</dbReference>
<dbReference type="InterPro" id="IPR024516">
    <property type="entry name" value="Mce_C"/>
</dbReference>
<sequence length="480" mass="49888">MEARKGDRKISNSWWALILITAVVLFMVVTTVIFTGAAKSYVPVTVMADRAGLVLETNAKVKMRGVLVGRVSRIDVNNSGATLQLKLDPDQVKYIPANIGAQVSVTTAFGAKFVDLVYPQTPSSARVAAGTVLHSAHTTTEIDTVFENIVNLLDMVDPAKLNSVLSAVAEGVRGQGERMGQATTDLNQVLTALNSRSDTIRDDWRSFKAFSDTYGAAADNIVKILNAASTTSSTVTGKAKALDSLLMNVIGFSEAGTDLLGPNGDNLVDAINGLEPTTSLLLKYSPGYTCWLEGTKKFLDTGAWGVFGGADGRSLILDATLLPGKNPYVFPDNLPIVAAKGGPGGQPGCGSLPDVAKNFPVRQLITNTGWGTGLDIRPNPGIGSPCWGQWFQSTRAVPQAPSIRQCLPGPAPGPIPYPGAPPYGAALYGPGGVPLWPGVPPAPPNPADAQPQSAPAPVEAPPLPAEAPAAPALPAEAGGN</sequence>
<dbReference type="Pfam" id="PF11887">
    <property type="entry name" value="Mce4_CUP1"/>
    <property type="match status" value="1"/>
</dbReference>
<keyword evidence="2" id="KW-1133">Transmembrane helix</keyword>
<dbReference type="NCBIfam" id="TIGR00996">
    <property type="entry name" value="Mtu_fam_mce"/>
    <property type="match status" value="1"/>
</dbReference>
<feature type="domain" description="Mammalian cell entry C-terminal" evidence="4">
    <location>
        <begin position="124"/>
        <end position="343"/>
    </location>
</feature>
<keyword evidence="2" id="KW-0472">Membrane</keyword>
<feature type="compositionally biased region" description="Pro residues" evidence="1">
    <location>
        <begin position="437"/>
        <end position="446"/>
    </location>
</feature>
<name>A0ABN5YZA6_9MYCO</name>
<dbReference type="PANTHER" id="PTHR33371">
    <property type="entry name" value="INTERMEMBRANE PHOSPHOLIPID TRANSPORT SYSTEM BINDING PROTEIN MLAD-RELATED"/>
    <property type="match status" value="1"/>
</dbReference>
<dbReference type="InterPro" id="IPR052336">
    <property type="entry name" value="MlaD_Phospholipid_Transporter"/>
</dbReference>
<accession>A0ABN5YZA6</accession>
<dbReference type="EMBL" id="AP022577">
    <property type="protein sequence ID" value="BBX87237.1"/>
    <property type="molecule type" value="Genomic_DNA"/>
</dbReference>
<protein>
    <submittedName>
        <fullName evidence="5">MCE-family protein MCE3A</fullName>
    </submittedName>
</protein>
<evidence type="ECO:0000259" key="3">
    <source>
        <dbReference type="Pfam" id="PF02470"/>
    </source>
</evidence>
<evidence type="ECO:0000259" key="4">
    <source>
        <dbReference type="Pfam" id="PF11887"/>
    </source>
</evidence>
<evidence type="ECO:0000313" key="5">
    <source>
        <dbReference type="EMBL" id="BBX87237.1"/>
    </source>
</evidence>
<proteinExistence type="predicted"/>
<reference evidence="5 6" key="1">
    <citation type="journal article" date="2019" name="Emerg. Microbes Infect.">
        <title>Comprehensive subspecies identification of 175 nontuberculous mycobacteria species based on 7547 genomic profiles.</title>
        <authorList>
            <person name="Matsumoto Y."/>
            <person name="Kinjo T."/>
            <person name="Motooka D."/>
            <person name="Nabeya D."/>
            <person name="Jung N."/>
            <person name="Uechi K."/>
            <person name="Horii T."/>
            <person name="Iida T."/>
            <person name="Fujita J."/>
            <person name="Nakamura S."/>
        </authorList>
    </citation>
    <scope>NUCLEOTIDE SEQUENCE [LARGE SCALE GENOMIC DNA]</scope>
    <source>
        <strain evidence="5 6">JCM 15296</strain>
    </source>
</reference>
<dbReference type="Pfam" id="PF02470">
    <property type="entry name" value="MlaD"/>
    <property type="match status" value="1"/>
</dbReference>
<evidence type="ECO:0000256" key="2">
    <source>
        <dbReference type="SAM" id="Phobius"/>
    </source>
</evidence>
<evidence type="ECO:0000256" key="1">
    <source>
        <dbReference type="SAM" id="MobiDB-lite"/>
    </source>
</evidence>
<feature type="compositionally biased region" description="Low complexity" evidence="1">
    <location>
        <begin position="447"/>
        <end position="457"/>
    </location>
</feature>
<feature type="domain" description="Mce/MlaD" evidence="3">
    <location>
        <begin position="41"/>
        <end position="117"/>
    </location>
</feature>
<dbReference type="InterPro" id="IPR005693">
    <property type="entry name" value="Mce"/>
</dbReference>
<organism evidence="5 6">
    <name type="scientific">Mycolicibacterium aubagnense</name>
    <dbReference type="NCBI Taxonomy" id="319707"/>
    <lineage>
        <taxon>Bacteria</taxon>
        <taxon>Bacillati</taxon>
        <taxon>Actinomycetota</taxon>
        <taxon>Actinomycetes</taxon>
        <taxon>Mycobacteriales</taxon>
        <taxon>Mycobacteriaceae</taxon>
        <taxon>Mycolicibacterium</taxon>
    </lineage>
</organism>
<keyword evidence="6" id="KW-1185">Reference proteome</keyword>
<dbReference type="PANTHER" id="PTHR33371:SF19">
    <property type="entry name" value="MCE-FAMILY PROTEIN MCE4A"/>
    <property type="match status" value="1"/>
</dbReference>
<feature type="region of interest" description="Disordered" evidence="1">
    <location>
        <begin position="434"/>
        <end position="480"/>
    </location>
</feature>